<keyword evidence="2" id="KW-0812">Transmembrane</keyword>
<evidence type="ECO:0000313" key="4">
    <source>
        <dbReference type="Proteomes" id="UP000001511"/>
    </source>
</evidence>
<protein>
    <submittedName>
        <fullName evidence="3">Uncharacterized protein</fullName>
    </submittedName>
</protein>
<keyword evidence="2" id="KW-0472">Membrane</keyword>
<name>D7E4G4_NOSA0</name>
<feature type="region of interest" description="Disordered" evidence="1">
    <location>
        <begin position="1"/>
        <end position="25"/>
    </location>
</feature>
<feature type="transmembrane region" description="Helical" evidence="2">
    <location>
        <begin position="34"/>
        <end position="53"/>
    </location>
</feature>
<evidence type="ECO:0000256" key="1">
    <source>
        <dbReference type="SAM" id="MobiDB-lite"/>
    </source>
</evidence>
<feature type="compositionally biased region" description="Basic and acidic residues" evidence="1">
    <location>
        <begin position="1"/>
        <end position="11"/>
    </location>
</feature>
<evidence type="ECO:0000313" key="3">
    <source>
        <dbReference type="EMBL" id="ADI63722.1"/>
    </source>
</evidence>
<keyword evidence="2" id="KW-1133">Transmembrane helix</keyword>
<organism evidence="3 4">
    <name type="scientific">Nostoc azollae (strain 0708)</name>
    <name type="common">Anabaena azollae (strain 0708)</name>
    <dbReference type="NCBI Taxonomy" id="551115"/>
    <lineage>
        <taxon>Bacteria</taxon>
        <taxon>Bacillati</taxon>
        <taxon>Cyanobacteriota</taxon>
        <taxon>Cyanophyceae</taxon>
        <taxon>Nostocales</taxon>
        <taxon>Nostocaceae</taxon>
        <taxon>Trichormus</taxon>
    </lineage>
</organism>
<gene>
    <name evidence="3" type="ordered locus">Aazo_1520</name>
</gene>
<accession>D7E4G4</accession>
<dbReference type="Proteomes" id="UP000001511">
    <property type="component" value="Chromosome"/>
</dbReference>
<evidence type="ECO:0000256" key="2">
    <source>
        <dbReference type="SAM" id="Phobius"/>
    </source>
</evidence>
<sequence>MSQESRVRSQEGELEGGKNSIESGKVTGYGLRQATLLPAALAINWFLMVSRLIPWTLFTFSTPETLELYRFSVYMA</sequence>
<reference evidence="3 4" key="1">
    <citation type="journal article" date="2010" name="PLoS ONE">
        <title>Genome erosion in a nitrogen-fixing vertically transmitted endosymbiotic multicellular cyanobacterium.</title>
        <authorList>
            <person name="Ran L."/>
            <person name="Larsson J."/>
            <person name="Vigil-Stenman T."/>
            <person name="Nylander J.A."/>
            <person name="Ininbergs K."/>
            <person name="Zheng W.W."/>
            <person name="Lapidus A."/>
            <person name="Lowry S."/>
            <person name="Haselkorn R."/>
            <person name="Bergman B."/>
        </authorList>
    </citation>
    <scope>NUCLEOTIDE SEQUENCE [LARGE SCALE GENOMIC DNA]</scope>
    <source>
        <strain evidence="3 4">0708</strain>
    </source>
</reference>
<dbReference type="KEGG" id="naz:Aazo_1520"/>
<dbReference type="EMBL" id="CP002059">
    <property type="protein sequence ID" value="ADI63722.1"/>
    <property type="molecule type" value="Genomic_DNA"/>
</dbReference>
<keyword evidence="4" id="KW-1185">Reference proteome</keyword>
<dbReference type="AlphaFoldDB" id="D7E4G4"/>
<dbReference type="HOGENOM" id="CLU_2650847_0_0_3"/>
<proteinExistence type="predicted"/>